<sequence length="88" mass="9458">MDRLQGFVRAVCSRETEERARRRMMEAGESENLVGGVKLGADGDRSRVGLRDRGHAGGRGGGGTSVWLDEEGGVSELMVARILGVELE</sequence>
<dbReference type="EMBL" id="CM007389">
    <property type="protein sequence ID" value="ONK57905.1"/>
    <property type="molecule type" value="Genomic_DNA"/>
</dbReference>
<protein>
    <submittedName>
        <fullName evidence="2">Uncharacterized protein</fullName>
    </submittedName>
</protein>
<keyword evidence="3" id="KW-1185">Reference proteome</keyword>
<dbReference type="Proteomes" id="UP000243459">
    <property type="component" value="Chromosome 9"/>
</dbReference>
<evidence type="ECO:0000256" key="1">
    <source>
        <dbReference type="SAM" id="MobiDB-lite"/>
    </source>
</evidence>
<accession>A0A5P1E8S7</accession>
<reference evidence="3" key="1">
    <citation type="journal article" date="2017" name="Nat. Commun.">
        <title>The asparagus genome sheds light on the origin and evolution of a young Y chromosome.</title>
        <authorList>
            <person name="Harkess A."/>
            <person name="Zhou J."/>
            <person name="Xu C."/>
            <person name="Bowers J.E."/>
            <person name="Van der Hulst R."/>
            <person name="Ayyampalayam S."/>
            <person name="Mercati F."/>
            <person name="Riccardi P."/>
            <person name="McKain M.R."/>
            <person name="Kakrana A."/>
            <person name="Tang H."/>
            <person name="Ray J."/>
            <person name="Groenendijk J."/>
            <person name="Arikit S."/>
            <person name="Mathioni S.M."/>
            <person name="Nakano M."/>
            <person name="Shan H."/>
            <person name="Telgmann-Rauber A."/>
            <person name="Kanno A."/>
            <person name="Yue Z."/>
            <person name="Chen H."/>
            <person name="Li W."/>
            <person name="Chen Y."/>
            <person name="Xu X."/>
            <person name="Zhang Y."/>
            <person name="Luo S."/>
            <person name="Chen H."/>
            <person name="Gao J."/>
            <person name="Mao Z."/>
            <person name="Pires J.C."/>
            <person name="Luo M."/>
            <person name="Kudrna D."/>
            <person name="Wing R.A."/>
            <person name="Meyers B.C."/>
            <person name="Yi K."/>
            <person name="Kong H."/>
            <person name="Lavrijsen P."/>
            <person name="Sunseri F."/>
            <person name="Falavigna A."/>
            <person name="Ye Y."/>
            <person name="Leebens-Mack J.H."/>
            <person name="Chen G."/>
        </authorList>
    </citation>
    <scope>NUCLEOTIDE SEQUENCE [LARGE SCALE GENOMIC DNA]</scope>
    <source>
        <strain evidence="3">cv. DH0086</strain>
    </source>
</reference>
<gene>
    <name evidence="2" type="ORF">A4U43_C09F5480</name>
</gene>
<feature type="region of interest" description="Disordered" evidence="1">
    <location>
        <begin position="45"/>
        <end position="67"/>
    </location>
</feature>
<evidence type="ECO:0000313" key="2">
    <source>
        <dbReference type="EMBL" id="ONK57905.1"/>
    </source>
</evidence>
<name>A0A5P1E8S7_ASPOF</name>
<evidence type="ECO:0000313" key="3">
    <source>
        <dbReference type="Proteomes" id="UP000243459"/>
    </source>
</evidence>
<dbReference type="Gramene" id="ONK57905">
    <property type="protein sequence ID" value="ONK57905"/>
    <property type="gene ID" value="A4U43_C09F5480"/>
</dbReference>
<organism evidence="2 3">
    <name type="scientific">Asparagus officinalis</name>
    <name type="common">Garden asparagus</name>
    <dbReference type="NCBI Taxonomy" id="4686"/>
    <lineage>
        <taxon>Eukaryota</taxon>
        <taxon>Viridiplantae</taxon>
        <taxon>Streptophyta</taxon>
        <taxon>Embryophyta</taxon>
        <taxon>Tracheophyta</taxon>
        <taxon>Spermatophyta</taxon>
        <taxon>Magnoliopsida</taxon>
        <taxon>Liliopsida</taxon>
        <taxon>Asparagales</taxon>
        <taxon>Asparagaceae</taxon>
        <taxon>Asparagoideae</taxon>
        <taxon>Asparagus</taxon>
    </lineage>
</organism>
<proteinExistence type="predicted"/>
<dbReference type="AlphaFoldDB" id="A0A5P1E8S7"/>
<feature type="compositionally biased region" description="Basic and acidic residues" evidence="1">
    <location>
        <begin position="45"/>
        <end position="55"/>
    </location>
</feature>